<dbReference type="EMBL" id="CP116968">
    <property type="protein sequence ID" value="WNM62833.1"/>
    <property type="molecule type" value="Genomic_DNA"/>
</dbReference>
<evidence type="ECO:0000313" key="3">
    <source>
        <dbReference type="Proteomes" id="UP001302494"/>
    </source>
</evidence>
<name>A0AA96JWR8_9BACT</name>
<dbReference type="PANTHER" id="PTHR43238">
    <property type="entry name" value="GDP-L-FUCOSE SYNTHASE"/>
    <property type="match status" value="1"/>
</dbReference>
<sequence length="342" mass="38244">MPQTITEQLGKGMIPDSIMQFFYGKNIVVTGGSGLIGRKIVSRLIEAGASVRSVSLDEIQVEDTVEYVKGDLCDFEFCKRTVKGMDCVFHVAGIKGSIEVTKSKPASFFVPLLMMNTNMLEACRLNKVHRVVYTSSIGAYPSAEIFKEQEGEDEGPPMDMFPGWAKRMAELQVRAYQIQYGLTHYAVVRPCNVYGPGDNFDPDNAMVIPTLMRRIFSKEDPVVIWGDGTAIRDFAFSGDVADGVILALYYGTGGRYVNLGSGIGYTIKELVEALQSVVPFRAQFDHTKPAGFPRRVMDISLARKLLGYDPQVSLQEGLQHTWDWYLEHHDEYLQRQNYFAAS</sequence>
<gene>
    <name evidence="2" type="ORF">PQG83_03530</name>
</gene>
<evidence type="ECO:0000259" key="1">
    <source>
        <dbReference type="Pfam" id="PF01370"/>
    </source>
</evidence>
<feature type="domain" description="NAD-dependent epimerase/dehydratase" evidence="1">
    <location>
        <begin position="27"/>
        <end position="260"/>
    </location>
</feature>
<protein>
    <submittedName>
        <fullName evidence="2">NAD(P)-dependent oxidoreductase</fullName>
    </submittedName>
</protein>
<dbReference type="AlphaFoldDB" id="A0AA96JWR8"/>
<dbReference type="KEGG" id="nneo:PQG83_03530"/>
<dbReference type="GO" id="GO:0050577">
    <property type="term" value="F:GDP-L-fucose synthase activity"/>
    <property type="evidence" value="ECO:0007669"/>
    <property type="project" value="TreeGrafter"/>
</dbReference>
<dbReference type="Pfam" id="PF01370">
    <property type="entry name" value="Epimerase"/>
    <property type="match status" value="1"/>
</dbReference>
<dbReference type="SUPFAM" id="SSF51735">
    <property type="entry name" value="NAD(P)-binding Rossmann-fold domains"/>
    <property type="match status" value="1"/>
</dbReference>
<proteinExistence type="predicted"/>
<evidence type="ECO:0000313" key="2">
    <source>
        <dbReference type="EMBL" id="WNM62833.1"/>
    </source>
</evidence>
<dbReference type="InterPro" id="IPR001509">
    <property type="entry name" value="Epimerase_deHydtase"/>
</dbReference>
<dbReference type="InterPro" id="IPR036291">
    <property type="entry name" value="NAD(P)-bd_dom_sf"/>
</dbReference>
<organism evidence="2 3">
    <name type="scientific">Candidatus Nitrospira neomarina</name>
    <dbReference type="NCBI Taxonomy" id="3020899"/>
    <lineage>
        <taxon>Bacteria</taxon>
        <taxon>Pseudomonadati</taxon>
        <taxon>Nitrospirota</taxon>
        <taxon>Nitrospiria</taxon>
        <taxon>Nitrospirales</taxon>
        <taxon>Nitrospiraceae</taxon>
        <taxon>Nitrospira</taxon>
    </lineage>
</organism>
<dbReference type="PANTHER" id="PTHR43238:SF1">
    <property type="entry name" value="GDP-L-FUCOSE SYNTHASE"/>
    <property type="match status" value="1"/>
</dbReference>
<dbReference type="Gene3D" id="3.40.50.720">
    <property type="entry name" value="NAD(P)-binding Rossmann-like Domain"/>
    <property type="match status" value="1"/>
</dbReference>
<reference evidence="2 3" key="1">
    <citation type="submission" date="2023-01" db="EMBL/GenBank/DDBJ databases">
        <title>Cultivation and genomic characterization of new, ubiquitous marine nitrite-oxidizing bacteria from the Nitrospirales.</title>
        <authorList>
            <person name="Mueller A.J."/>
            <person name="Daebeler A."/>
            <person name="Herbold C.W."/>
            <person name="Kirkegaard R.H."/>
            <person name="Daims H."/>
        </authorList>
    </citation>
    <scope>NUCLEOTIDE SEQUENCE [LARGE SCALE GENOMIC DNA]</scope>
    <source>
        <strain evidence="2 3">DK</strain>
    </source>
</reference>
<dbReference type="RefSeq" id="WP_312746819.1">
    <property type="nucleotide sequence ID" value="NZ_CP116968.1"/>
</dbReference>
<dbReference type="Proteomes" id="UP001302494">
    <property type="component" value="Chromosome"/>
</dbReference>
<accession>A0AA96JWR8</accession>
<dbReference type="Gene3D" id="3.90.25.10">
    <property type="entry name" value="UDP-galactose 4-epimerase, domain 1"/>
    <property type="match status" value="1"/>
</dbReference>
<keyword evidence="3" id="KW-1185">Reference proteome</keyword>